<gene>
    <name evidence="1" type="ORF">J3R75_001674</name>
</gene>
<sequence length="185" mass="20664">MSSIRYHLSSLVTVVLMALGGHIALQHGQANAAEKPLRPAYWPLLINGYAFPKLELALTPMEQARGLMFREKVPNDGGMIFVFPESSQRSFWMKNTLVPLDLLFLDADGKVVAIHRMQPEMPQLNHESEWAYEERLKHYPSYKEARFAIEFAAGQAELCGISVGDSIDVGMAELLKIAAAYAIDD</sequence>
<dbReference type="Gene3D" id="2.60.120.1140">
    <property type="entry name" value="Protein of unknown function DUF192"/>
    <property type="match status" value="1"/>
</dbReference>
<dbReference type="AlphaFoldDB" id="A0AAE3VFF7"/>
<dbReference type="Pfam" id="PF02643">
    <property type="entry name" value="DUF192"/>
    <property type="match status" value="1"/>
</dbReference>
<reference evidence="1" key="1">
    <citation type="submission" date="2023-07" db="EMBL/GenBank/DDBJ databases">
        <title>Genomic Encyclopedia of Type Strains, Phase IV (KMG-IV): sequencing the most valuable type-strain genomes for metagenomic binning, comparative biology and taxonomic classification.</title>
        <authorList>
            <person name="Goeker M."/>
        </authorList>
    </citation>
    <scope>NUCLEOTIDE SEQUENCE</scope>
    <source>
        <strain evidence="1">DSM 24202</strain>
    </source>
</reference>
<name>A0AAE3VFF7_9BACT</name>
<protein>
    <submittedName>
        <fullName evidence="1">Uncharacterized membrane protein (UPF0127 family)</fullName>
    </submittedName>
</protein>
<comment type="caution">
    <text evidence="1">The sequence shown here is derived from an EMBL/GenBank/DDBJ whole genome shotgun (WGS) entry which is preliminary data.</text>
</comment>
<proteinExistence type="predicted"/>
<dbReference type="PANTHER" id="PTHR37953">
    <property type="entry name" value="UPF0127 PROTEIN MJ1496"/>
    <property type="match status" value="1"/>
</dbReference>
<keyword evidence="2" id="KW-1185">Reference proteome</keyword>
<accession>A0AAE3VFF7</accession>
<dbReference type="InterPro" id="IPR003795">
    <property type="entry name" value="DUF192"/>
</dbReference>
<evidence type="ECO:0000313" key="1">
    <source>
        <dbReference type="EMBL" id="MDQ0289567.1"/>
    </source>
</evidence>
<evidence type="ECO:0000313" key="2">
    <source>
        <dbReference type="Proteomes" id="UP001238163"/>
    </source>
</evidence>
<dbReference type="PANTHER" id="PTHR37953:SF1">
    <property type="entry name" value="UPF0127 PROTEIN MJ1496"/>
    <property type="match status" value="1"/>
</dbReference>
<dbReference type="InterPro" id="IPR038695">
    <property type="entry name" value="Saro_0823-like_sf"/>
</dbReference>
<organism evidence="1 2">
    <name type="scientific">Oligosphaera ethanolica</name>
    <dbReference type="NCBI Taxonomy" id="760260"/>
    <lineage>
        <taxon>Bacteria</taxon>
        <taxon>Pseudomonadati</taxon>
        <taxon>Lentisphaerota</taxon>
        <taxon>Oligosphaeria</taxon>
        <taxon>Oligosphaerales</taxon>
        <taxon>Oligosphaeraceae</taxon>
        <taxon>Oligosphaera</taxon>
    </lineage>
</organism>
<dbReference type="RefSeq" id="WP_307261013.1">
    <property type="nucleotide sequence ID" value="NZ_JAUSVL010000001.1"/>
</dbReference>
<dbReference type="Proteomes" id="UP001238163">
    <property type="component" value="Unassembled WGS sequence"/>
</dbReference>
<dbReference type="EMBL" id="JAUSVL010000001">
    <property type="protein sequence ID" value="MDQ0289567.1"/>
    <property type="molecule type" value="Genomic_DNA"/>
</dbReference>